<proteinExistence type="predicted"/>
<sequence>MLTKANIKTFLRDLRKNIFCKGKEADIFKYKYFIFINSKVTNIIDQVYPPFQKGFFPKDEVLIVYKHHFESVKYIRRDLEKYGLVGHCIINLRDIPSVENKIWFYTHNSMYNFSVINKNLYSKHVWIGHGDSEKIAYYKKMIRVFDYILVTGDLAIERFIKHKIFRKEDSYKFIKIGKGALCSVMPNTNKGTEKAILFTSTWEGAMEEENYSTLHLHNQNAEFIKKISTLLNIENIVIKLHPNTGIRDSKLIEQTLKTIEALVALDKNIVFVAEKTDWVYSWVYNRFKEKLEYRDKLYDLDEYNFEVGVSNISAMASMIEAEGMKTFVLYDSKITVQNRVESVSGKKIDLRNLDILDDKTLFEQKQRDGVINYEKNWEKLSQKEMFKEVEKFINQ</sequence>
<evidence type="ECO:0000313" key="1">
    <source>
        <dbReference type="EMBL" id="SFV64547.1"/>
    </source>
</evidence>
<reference evidence="1" key="1">
    <citation type="submission" date="2016-10" db="EMBL/GenBank/DDBJ databases">
        <authorList>
            <person name="de Groot N.N."/>
        </authorList>
    </citation>
    <scope>NUCLEOTIDE SEQUENCE</scope>
</reference>
<organism evidence="1">
    <name type="scientific">hydrothermal vent metagenome</name>
    <dbReference type="NCBI Taxonomy" id="652676"/>
    <lineage>
        <taxon>unclassified sequences</taxon>
        <taxon>metagenomes</taxon>
        <taxon>ecological metagenomes</taxon>
    </lineage>
</organism>
<accession>A0A1W1CFP9</accession>
<name>A0A1W1CFP9_9ZZZZ</name>
<protein>
    <submittedName>
        <fullName evidence="1">Uncharacterized protein</fullName>
    </submittedName>
</protein>
<dbReference type="EMBL" id="FPHM01000085">
    <property type="protein sequence ID" value="SFV64547.1"/>
    <property type="molecule type" value="Genomic_DNA"/>
</dbReference>
<gene>
    <name evidence="1" type="ORF">MNB_SV-13-172</name>
</gene>
<dbReference type="AlphaFoldDB" id="A0A1W1CFP9"/>